<sequence length="284" mass="30576">MASTSSSTSTSSPDPIRKSLSLTDETLAGEPRKRRNVSPSSELETRKRNVNPSSELETGSGGDDFHTIDMGHESSPSLPEVELQTPRPNLHPSGLTLRMLVRAAIPVALYRDEPLQMNSADRFSHTILLEIQHMGQEQGDVPPLFQIIAQNGDRVAETSANLGKTVVSLTFQAGVGLLAPSLQNSSPAEQSHSPWSPLHVVEVAMVIGFAASFMGILLRHSCPVMASKMEKTGSLSAALGFFAMMTLFLPQKVMWIGWIASAVSLVAFTLGWLKCHWSGLGTAS</sequence>
<keyword evidence="4" id="KW-1185">Reference proteome</keyword>
<dbReference type="Proteomes" id="UP001168098">
    <property type="component" value="Unassembled WGS sequence"/>
</dbReference>
<keyword evidence="2" id="KW-0812">Transmembrane</keyword>
<dbReference type="AlphaFoldDB" id="A0AA39AKW8"/>
<feature type="transmembrane region" description="Helical" evidence="2">
    <location>
        <begin position="198"/>
        <end position="220"/>
    </location>
</feature>
<evidence type="ECO:0000256" key="2">
    <source>
        <dbReference type="SAM" id="Phobius"/>
    </source>
</evidence>
<feature type="transmembrane region" description="Helical" evidence="2">
    <location>
        <begin position="255"/>
        <end position="273"/>
    </location>
</feature>
<evidence type="ECO:0000313" key="4">
    <source>
        <dbReference type="Proteomes" id="UP001168098"/>
    </source>
</evidence>
<comment type="caution">
    <text evidence="3">The sequence shown here is derived from an EMBL/GenBank/DDBJ whole genome shotgun (WGS) entry which is preliminary data.</text>
</comment>
<evidence type="ECO:0000256" key="1">
    <source>
        <dbReference type="SAM" id="MobiDB-lite"/>
    </source>
</evidence>
<protein>
    <recommendedName>
        <fullName evidence="5">Transmembrane protein</fullName>
    </recommendedName>
</protein>
<reference evidence="3 4" key="1">
    <citation type="journal article" date="2023" name="BMC Biotechnol.">
        <title>Vitis rotundifolia cv Carlos genome sequencing.</title>
        <authorList>
            <person name="Huff M."/>
            <person name="Hulse-Kemp A."/>
            <person name="Scheffler B."/>
            <person name="Youngblood R."/>
            <person name="Simpson S."/>
            <person name="Babiker E."/>
            <person name="Staton M."/>
        </authorList>
    </citation>
    <scope>NUCLEOTIDE SEQUENCE [LARGE SCALE GENOMIC DNA]</scope>
    <source>
        <tissue evidence="3">Leaf</tissue>
    </source>
</reference>
<evidence type="ECO:0008006" key="5">
    <source>
        <dbReference type="Google" id="ProtNLM"/>
    </source>
</evidence>
<feature type="compositionally biased region" description="Low complexity" evidence="1">
    <location>
        <begin position="1"/>
        <end position="12"/>
    </location>
</feature>
<evidence type="ECO:0000313" key="3">
    <source>
        <dbReference type="EMBL" id="KAJ9709472.1"/>
    </source>
</evidence>
<proteinExistence type="predicted"/>
<feature type="region of interest" description="Disordered" evidence="1">
    <location>
        <begin position="1"/>
        <end position="90"/>
    </location>
</feature>
<accession>A0AA39AKW8</accession>
<keyword evidence="2" id="KW-1133">Transmembrane helix</keyword>
<dbReference type="EMBL" id="JARBHA010000001">
    <property type="protein sequence ID" value="KAJ9709472.1"/>
    <property type="molecule type" value="Genomic_DNA"/>
</dbReference>
<feature type="transmembrane region" description="Helical" evidence="2">
    <location>
        <begin position="232"/>
        <end position="249"/>
    </location>
</feature>
<gene>
    <name evidence="3" type="ORF">PVL29_001110</name>
</gene>
<organism evidence="3 4">
    <name type="scientific">Vitis rotundifolia</name>
    <name type="common">Muscadine grape</name>
    <dbReference type="NCBI Taxonomy" id="103349"/>
    <lineage>
        <taxon>Eukaryota</taxon>
        <taxon>Viridiplantae</taxon>
        <taxon>Streptophyta</taxon>
        <taxon>Embryophyta</taxon>
        <taxon>Tracheophyta</taxon>
        <taxon>Spermatophyta</taxon>
        <taxon>Magnoliopsida</taxon>
        <taxon>eudicotyledons</taxon>
        <taxon>Gunneridae</taxon>
        <taxon>Pentapetalae</taxon>
        <taxon>rosids</taxon>
        <taxon>Vitales</taxon>
        <taxon>Vitaceae</taxon>
        <taxon>Viteae</taxon>
        <taxon>Vitis</taxon>
    </lineage>
</organism>
<feature type="compositionally biased region" description="Basic and acidic residues" evidence="1">
    <location>
        <begin position="63"/>
        <end position="72"/>
    </location>
</feature>
<keyword evidence="2" id="KW-0472">Membrane</keyword>
<name>A0AA39AKW8_VITRO</name>